<protein>
    <recommendedName>
        <fullName evidence="4">chitinase</fullName>
        <ecNumber evidence="4">3.2.1.14</ecNumber>
    </recommendedName>
</protein>
<sequence>MAADEDENGEIRCTKDKPCSNGDCCNGATGRCSRRPEFCDKSVCTSNCDAKPECGVRADKFDCPLNVCCGYWGYCGTKPDFCKSGDQPCQSNCSPGKIREPNTGGDVRDLVIGYYEAWTAQMNGCRVKKINQIDVSSLTHLNVAFGYIKPSSFEVVPMDPATEEDFQALTNLKLKAPGLKVWLSLGGWSFSDNGTETQGVFGDLSSTPAKRQKFIGNLSKFLREWGFDGVDIDWEYPGAPDRGGKEQDTANYVELLKDMRTHFDDQTERWGISFAAPTSYWYLRWFDIENMARYVNWINVMSYDLHGAWDDKYSYIGNYVNSHTNLTEITEALDLMWRANVPANRVNLGIGFYGRTFQLENSNCNTPGCRQKGGASPGPCTDTSGVLSFAEIETLINSTNIPVKHDETAAVSYFTYKGDQWVAYDSRQTLQQKVKYANEIGLLGLMIWAIDLDDSKNSALDALLQPDGLGKFRKRNGVNSNLGDFVNQGASCQLGQCSEKPSCPQGFVKHGHDVDCPGDNKERRNICCELGQSPDEKTCAWRDGGGFLGFLGLFCRGACRDGEVVIVDNDRFWVENKDKPNDGDAACISGNARYCCKTSSSIEPKCRAREDVCIEIVNGKPKSGSQPCESGEKFMSYAEGKCNRKKNMYMPFCCNEKVPDDTCHWAKRADVVDAFGPCDNVNKCDSGETKIGVYQYGDGSNCEFEAAAGEWTVTIDRPKAYCCNANAIDAKLDLLPVPLENLFEKLGPDSNEEKFKLQVESVDGKGGTDPQDNAFGFVIMSGPEKDLTSLDKRDGSHWELFDCENHDKRQTVTAVCTDDGPTSNCGKIFLGTVEETVIELPQGCGAGRYAVAVSMDLSQNQSLPETHARSLAGRGIVLPRKYDLTFDYDFSPIHQRGTKDVLLRIDYSSEPAYWDEIVDRPGEAKREWHDIHAEVERDHGGSWPAYMHHRFRKEKRETPEHMMDEFHKRWFTKDKRWFSSKVVKWLENMRKVDAKVDIARHRIQDRYTWDMFKQEISCTNYKASLHAWVDLDTDVETSATLSLIGNLDDLSSWDQSHVLFRTKGGIQAKVTVDANAELTFTTGPVEVFGAQNFGITFTVPGIVTIGPNFKIIGELSGRATLHAKAEAKFDVAKWDYTQRYPNEKNTNDIQEGAIVDSKGDAPKAGEAHDFKWEASARGAITARITPKVEFGIVFFYEAIPDVTIEMALENSATMYAEAGTSPSPYVCYGINGRTNLYAQVNAPEIFKVNLNKRWDIFDTPYNLLPRQCLVGGPNSRAEVPLIREVGSIGPI</sequence>
<keyword evidence="5" id="KW-0964">Secreted</keyword>
<evidence type="ECO:0000256" key="13">
    <source>
        <dbReference type="ARBA" id="ARBA00023295"/>
    </source>
</evidence>
<dbReference type="PROSITE" id="PS50941">
    <property type="entry name" value="CHIT_BIND_I_2"/>
    <property type="match status" value="1"/>
</dbReference>
<keyword evidence="14" id="KW-0624">Polysaccharide degradation</keyword>
<dbReference type="GO" id="GO:0006032">
    <property type="term" value="P:chitin catabolic process"/>
    <property type="evidence" value="ECO:0007669"/>
    <property type="project" value="UniProtKB-KW"/>
</dbReference>
<evidence type="ECO:0000256" key="12">
    <source>
        <dbReference type="ARBA" id="ARBA00023277"/>
    </source>
</evidence>
<accession>A0A9P8YHX8</accession>
<dbReference type="InterPro" id="IPR053214">
    <property type="entry name" value="LysM12-like"/>
</dbReference>
<feature type="disulfide bond" evidence="15">
    <location>
        <begin position="54"/>
        <end position="69"/>
    </location>
</feature>
<dbReference type="InterPro" id="IPR029070">
    <property type="entry name" value="Chitinase_insertion_sf"/>
</dbReference>
<dbReference type="OrthoDB" id="73875at2759"/>
<evidence type="ECO:0000256" key="16">
    <source>
        <dbReference type="RuleBase" id="RU000489"/>
    </source>
</evidence>
<keyword evidence="12" id="KW-0119">Carbohydrate metabolism</keyword>
<keyword evidence="10" id="KW-0843">Virulence</keyword>
<evidence type="ECO:0000256" key="1">
    <source>
        <dbReference type="ARBA" id="ARBA00000822"/>
    </source>
</evidence>
<keyword evidence="7" id="KW-0732">Signal</keyword>
<dbReference type="GO" id="GO:0005576">
    <property type="term" value="C:extracellular region"/>
    <property type="evidence" value="ECO:0007669"/>
    <property type="project" value="UniProtKB-SubCell"/>
</dbReference>
<dbReference type="SUPFAM" id="SSF57016">
    <property type="entry name" value="Plant lectins/antimicrobial peptides"/>
    <property type="match status" value="1"/>
</dbReference>
<dbReference type="RefSeq" id="XP_046017394.1">
    <property type="nucleotide sequence ID" value="XM_046160850.1"/>
</dbReference>
<feature type="disulfide bond" evidence="15">
    <location>
        <begin position="63"/>
        <end position="75"/>
    </location>
</feature>
<dbReference type="PANTHER" id="PTHR47700">
    <property type="entry name" value="V CHITINASE, PUTATIVE (AFU_ORTHOLOGUE AFUA_6G13720)-RELATED"/>
    <property type="match status" value="1"/>
</dbReference>
<comment type="caution">
    <text evidence="19">The sequence shown here is derived from an EMBL/GenBank/DDBJ whole genome shotgun (WGS) entry which is preliminary data.</text>
</comment>
<comment type="subcellular location">
    <subcellularLocation>
        <location evidence="2">Secreted</location>
    </subcellularLocation>
</comment>
<comment type="catalytic activity">
    <reaction evidence="1">
        <text>Random endo-hydrolysis of N-acetyl-beta-D-glucosaminide (1-&gt;4)-beta-linkages in chitin and chitodextrins.</text>
        <dbReference type="EC" id="3.2.1.14"/>
    </reaction>
</comment>
<dbReference type="SMART" id="SM00270">
    <property type="entry name" value="ChtBD1"/>
    <property type="match status" value="1"/>
</dbReference>
<feature type="domain" description="GH18" evidence="18">
    <location>
        <begin position="109"/>
        <end position="466"/>
    </location>
</feature>
<keyword evidence="6 15" id="KW-0147">Chitin-binding</keyword>
<dbReference type="EC" id="3.2.1.14" evidence="4"/>
<dbReference type="GO" id="GO:0008061">
    <property type="term" value="F:chitin binding"/>
    <property type="evidence" value="ECO:0007669"/>
    <property type="project" value="UniProtKB-UniRule"/>
</dbReference>
<gene>
    <name evidence="19" type="ORF">B0I36DRAFT_381322</name>
</gene>
<evidence type="ECO:0000256" key="3">
    <source>
        <dbReference type="ARBA" id="ARBA00008682"/>
    </source>
</evidence>
<evidence type="ECO:0000259" key="18">
    <source>
        <dbReference type="PROSITE" id="PS51910"/>
    </source>
</evidence>
<dbReference type="SMART" id="SM00636">
    <property type="entry name" value="Glyco_18"/>
    <property type="match status" value="1"/>
</dbReference>
<organism evidence="19 20">
    <name type="scientific">Microdochium trichocladiopsis</name>
    <dbReference type="NCBI Taxonomy" id="1682393"/>
    <lineage>
        <taxon>Eukaryota</taxon>
        <taxon>Fungi</taxon>
        <taxon>Dikarya</taxon>
        <taxon>Ascomycota</taxon>
        <taxon>Pezizomycotina</taxon>
        <taxon>Sordariomycetes</taxon>
        <taxon>Xylariomycetidae</taxon>
        <taxon>Xylariales</taxon>
        <taxon>Microdochiaceae</taxon>
        <taxon>Microdochium</taxon>
    </lineage>
</organism>
<dbReference type="GO" id="GO:0008843">
    <property type="term" value="F:endochitinase activity"/>
    <property type="evidence" value="ECO:0007669"/>
    <property type="project" value="UniProtKB-EC"/>
</dbReference>
<comment type="similarity">
    <text evidence="3">Belongs to the glycosyl hydrolase 18 family. Chitinase class V subfamily.</text>
</comment>
<evidence type="ECO:0000256" key="14">
    <source>
        <dbReference type="ARBA" id="ARBA00023326"/>
    </source>
</evidence>
<keyword evidence="8 16" id="KW-0378">Hydrolase</keyword>
<dbReference type="FunFam" id="3.10.50.10:FF:000003">
    <property type="entry name" value="Class V chitinase CHIT5b"/>
    <property type="match status" value="1"/>
</dbReference>
<evidence type="ECO:0000256" key="7">
    <source>
        <dbReference type="ARBA" id="ARBA00022729"/>
    </source>
</evidence>
<evidence type="ECO:0000256" key="5">
    <source>
        <dbReference type="ARBA" id="ARBA00022525"/>
    </source>
</evidence>
<proteinExistence type="inferred from homology"/>
<keyword evidence="11" id="KW-0325">Glycoprotein</keyword>
<feature type="disulfide bond" evidence="15">
    <location>
        <begin position="68"/>
        <end position="82"/>
    </location>
</feature>
<dbReference type="SUPFAM" id="SSF54556">
    <property type="entry name" value="Chitinase insertion domain"/>
    <property type="match status" value="1"/>
</dbReference>
<evidence type="ECO:0000259" key="17">
    <source>
        <dbReference type="PROSITE" id="PS50941"/>
    </source>
</evidence>
<evidence type="ECO:0000256" key="8">
    <source>
        <dbReference type="ARBA" id="ARBA00022801"/>
    </source>
</evidence>
<dbReference type="Proteomes" id="UP000756346">
    <property type="component" value="Unassembled WGS sequence"/>
</dbReference>
<evidence type="ECO:0000313" key="20">
    <source>
        <dbReference type="Proteomes" id="UP000756346"/>
    </source>
</evidence>
<dbReference type="InterPro" id="IPR036861">
    <property type="entry name" value="Endochitinase-like_sf"/>
</dbReference>
<dbReference type="Gene3D" id="3.30.60.10">
    <property type="entry name" value="Endochitinase-like"/>
    <property type="match status" value="1"/>
</dbReference>
<dbReference type="PROSITE" id="PS51910">
    <property type="entry name" value="GH18_2"/>
    <property type="match status" value="1"/>
</dbReference>
<dbReference type="PANTHER" id="PTHR47700:SF2">
    <property type="entry name" value="CHITINASE"/>
    <property type="match status" value="1"/>
</dbReference>
<evidence type="ECO:0000256" key="6">
    <source>
        <dbReference type="ARBA" id="ARBA00022669"/>
    </source>
</evidence>
<keyword evidence="15" id="KW-1015">Disulfide bond</keyword>
<name>A0A9P8YHX8_9PEZI</name>
<keyword evidence="20" id="KW-1185">Reference proteome</keyword>
<dbReference type="GO" id="GO:0000272">
    <property type="term" value="P:polysaccharide catabolic process"/>
    <property type="evidence" value="ECO:0007669"/>
    <property type="project" value="UniProtKB-KW"/>
</dbReference>
<dbReference type="Pfam" id="PF00704">
    <property type="entry name" value="Glyco_hydro_18"/>
    <property type="match status" value="1"/>
</dbReference>
<keyword evidence="13 16" id="KW-0326">Glycosidase</keyword>
<dbReference type="EMBL" id="JAGTJQ010000002">
    <property type="protein sequence ID" value="KAH7038273.1"/>
    <property type="molecule type" value="Genomic_DNA"/>
</dbReference>
<keyword evidence="9" id="KW-0146">Chitin degradation</keyword>
<dbReference type="CDD" id="cd00035">
    <property type="entry name" value="ChtBD1"/>
    <property type="match status" value="1"/>
</dbReference>
<evidence type="ECO:0000313" key="19">
    <source>
        <dbReference type="EMBL" id="KAH7038273.1"/>
    </source>
</evidence>
<evidence type="ECO:0000256" key="9">
    <source>
        <dbReference type="ARBA" id="ARBA00023024"/>
    </source>
</evidence>
<dbReference type="Gene3D" id="3.20.20.80">
    <property type="entry name" value="Glycosidases"/>
    <property type="match status" value="1"/>
</dbReference>
<dbReference type="GeneID" id="70190396"/>
<evidence type="ECO:0000256" key="10">
    <source>
        <dbReference type="ARBA" id="ARBA00023026"/>
    </source>
</evidence>
<dbReference type="SUPFAM" id="SSF51445">
    <property type="entry name" value="(Trans)glycosidases"/>
    <property type="match status" value="1"/>
</dbReference>
<dbReference type="InterPro" id="IPR001579">
    <property type="entry name" value="Glyco_hydro_18_chit_AS"/>
</dbReference>
<dbReference type="Pfam" id="PF00187">
    <property type="entry name" value="Chitin_bind_1"/>
    <property type="match status" value="1"/>
</dbReference>
<dbReference type="InterPro" id="IPR017853">
    <property type="entry name" value="GH"/>
</dbReference>
<dbReference type="Gene3D" id="3.10.50.10">
    <property type="match status" value="1"/>
</dbReference>
<dbReference type="PROSITE" id="PS01095">
    <property type="entry name" value="GH18_1"/>
    <property type="match status" value="1"/>
</dbReference>
<dbReference type="InterPro" id="IPR011583">
    <property type="entry name" value="Chitinase_II/V-like_cat"/>
</dbReference>
<feature type="disulfide bond" evidence="15">
    <location>
        <begin position="89"/>
        <end position="93"/>
    </location>
</feature>
<evidence type="ECO:0000256" key="15">
    <source>
        <dbReference type="PROSITE-ProRule" id="PRU00261"/>
    </source>
</evidence>
<evidence type="ECO:0000256" key="11">
    <source>
        <dbReference type="ARBA" id="ARBA00023180"/>
    </source>
</evidence>
<feature type="domain" description="Chitin-binding type-1" evidence="17">
    <location>
        <begin position="51"/>
        <end position="95"/>
    </location>
</feature>
<dbReference type="InterPro" id="IPR001223">
    <property type="entry name" value="Glyco_hydro18_cat"/>
</dbReference>
<evidence type="ECO:0000256" key="4">
    <source>
        <dbReference type="ARBA" id="ARBA00012729"/>
    </source>
</evidence>
<evidence type="ECO:0000256" key="2">
    <source>
        <dbReference type="ARBA" id="ARBA00004613"/>
    </source>
</evidence>
<reference evidence="19" key="1">
    <citation type="journal article" date="2021" name="Nat. Commun.">
        <title>Genetic determinants of endophytism in the Arabidopsis root mycobiome.</title>
        <authorList>
            <person name="Mesny F."/>
            <person name="Miyauchi S."/>
            <person name="Thiergart T."/>
            <person name="Pickel B."/>
            <person name="Atanasova L."/>
            <person name="Karlsson M."/>
            <person name="Huettel B."/>
            <person name="Barry K.W."/>
            <person name="Haridas S."/>
            <person name="Chen C."/>
            <person name="Bauer D."/>
            <person name="Andreopoulos W."/>
            <person name="Pangilinan J."/>
            <person name="LaButti K."/>
            <person name="Riley R."/>
            <person name="Lipzen A."/>
            <person name="Clum A."/>
            <person name="Drula E."/>
            <person name="Henrissat B."/>
            <person name="Kohler A."/>
            <person name="Grigoriev I.V."/>
            <person name="Martin F.M."/>
            <person name="Hacquard S."/>
        </authorList>
    </citation>
    <scope>NUCLEOTIDE SEQUENCE</scope>
    <source>
        <strain evidence="19">MPI-CAGE-CH-0230</strain>
    </source>
</reference>
<dbReference type="InterPro" id="IPR001002">
    <property type="entry name" value="Chitin-bd_1"/>
</dbReference>